<dbReference type="Gene3D" id="3.60.40.10">
    <property type="entry name" value="PPM-type phosphatase domain"/>
    <property type="match status" value="1"/>
</dbReference>
<evidence type="ECO:0000256" key="2">
    <source>
        <dbReference type="SAM" id="MobiDB-lite"/>
    </source>
</evidence>
<comment type="caution">
    <text evidence="5">The sequence shown here is derived from an EMBL/GenBank/DDBJ whole genome shotgun (WGS) entry which is preliminary data.</text>
</comment>
<dbReference type="Proteomes" id="UP001589647">
    <property type="component" value="Unassembled WGS sequence"/>
</dbReference>
<sequence length="323" mass="34142">MRSQRGWFLLFLLVEVVVALFATFGGADFDPLTGLLVLAAAGGWTLVTIRAQREQENELVRVRQIAELAQQAVVRPLPPRLGGVSLAVHTRSANDQSLVGGDLHDALVAPSGVRVIVGDAKGKGMEAAHLSAVVLAAFRRHAAAAPDLVTLAGALDAELFPHLGEEDFVTVLLAEFAPGEVRLVNCGHPAPLRIGHRLEALEPPEPSPPLGLGPDPRMRRAGLGLSQRLLLYTDGLSEARDADGVEFPLDHHVRHALAAPGLDHALPNLLDLLDEHAGDLRDDLTLVLAQPVPVPDPAERVPGPAPGDLGVTVLPADSGNERP</sequence>
<feature type="transmembrane region" description="Helical" evidence="3">
    <location>
        <begin position="7"/>
        <end position="26"/>
    </location>
</feature>
<name>A0ABV5IKA0_9ACTN</name>
<keyword evidence="3" id="KW-1133">Transmembrane helix</keyword>
<organism evidence="5 6">
    <name type="scientific">Nonomuraea spiralis</name>
    <dbReference type="NCBI Taxonomy" id="46182"/>
    <lineage>
        <taxon>Bacteria</taxon>
        <taxon>Bacillati</taxon>
        <taxon>Actinomycetota</taxon>
        <taxon>Actinomycetes</taxon>
        <taxon>Streptosporangiales</taxon>
        <taxon>Streptosporangiaceae</taxon>
        <taxon>Nonomuraea</taxon>
    </lineage>
</organism>
<evidence type="ECO:0000259" key="4">
    <source>
        <dbReference type="SMART" id="SM00331"/>
    </source>
</evidence>
<protein>
    <submittedName>
        <fullName evidence="5">PP2C family protein-serine/threonine phosphatase</fullName>
        <ecNumber evidence="5">3.1.3.16</ecNumber>
    </submittedName>
</protein>
<evidence type="ECO:0000256" key="3">
    <source>
        <dbReference type="SAM" id="Phobius"/>
    </source>
</evidence>
<evidence type="ECO:0000313" key="5">
    <source>
        <dbReference type="EMBL" id="MFB9204954.1"/>
    </source>
</evidence>
<dbReference type="PANTHER" id="PTHR43156:SF2">
    <property type="entry name" value="STAGE II SPORULATION PROTEIN E"/>
    <property type="match status" value="1"/>
</dbReference>
<dbReference type="SMART" id="SM00331">
    <property type="entry name" value="PP2C_SIG"/>
    <property type="match status" value="1"/>
</dbReference>
<feature type="domain" description="PPM-type phosphatase" evidence="4">
    <location>
        <begin position="85"/>
        <end position="291"/>
    </location>
</feature>
<accession>A0ABV5IKA0</accession>
<dbReference type="EMBL" id="JBHMEI010000022">
    <property type="protein sequence ID" value="MFB9204954.1"/>
    <property type="molecule type" value="Genomic_DNA"/>
</dbReference>
<keyword evidence="3" id="KW-0812">Transmembrane</keyword>
<dbReference type="Pfam" id="PF07228">
    <property type="entry name" value="SpoIIE"/>
    <property type="match status" value="1"/>
</dbReference>
<keyword evidence="6" id="KW-1185">Reference proteome</keyword>
<reference evidence="5 6" key="1">
    <citation type="submission" date="2024-09" db="EMBL/GenBank/DDBJ databases">
        <authorList>
            <person name="Sun Q."/>
            <person name="Mori K."/>
        </authorList>
    </citation>
    <scope>NUCLEOTIDE SEQUENCE [LARGE SCALE GENOMIC DNA]</scope>
    <source>
        <strain evidence="5 6">CCM 3426</strain>
    </source>
</reference>
<dbReference type="EC" id="3.1.3.16" evidence="5"/>
<dbReference type="InterPro" id="IPR052016">
    <property type="entry name" value="Bact_Sigma-Reg"/>
</dbReference>
<evidence type="ECO:0000256" key="1">
    <source>
        <dbReference type="ARBA" id="ARBA00022801"/>
    </source>
</evidence>
<dbReference type="PANTHER" id="PTHR43156">
    <property type="entry name" value="STAGE II SPORULATION PROTEIN E-RELATED"/>
    <property type="match status" value="1"/>
</dbReference>
<gene>
    <name evidence="5" type="ORF">ACFFV7_27430</name>
</gene>
<dbReference type="GO" id="GO:0004722">
    <property type="term" value="F:protein serine/threonine phosphatase activity"/>
    <property type="evidence" value="ECO:0007669"/>
    <property type="project" value="UniProtKB-EC"/>
</dbReference>
<dbReference type="InterPro" id="IPR001932">
    <property type="entry name" value="PPM-type_phosphatase-like_dom"/>
</dbReference>
<proteinExistence type="predicted"/>
<keyword evidence="1 5" id="KW-0378">Hydrolase</keyword>
<feature type="region of interest" description="Disordered" evidence="2">
    <location>
        <begin position="295"/>
        <end position="323"/>
    </location>
</feature>
<dbReference type="InterPro" id="IPR036457">
    <property type="entry name" value="PPM-type-like_dom_sf"/>
</dbReference>
<dbReference type="RefSeq" id="WP_189653541.1">
    <property type="nucleotide sequence ID" value="NZ_BMRC01000043.1"/>
</dbReference>
<evidence type="ECO:0000313" key="6">
    <source>
        <dbReference type="Proteomes" id="UP001589647"/>
    </source>
</evidence>
<keyword evidence="3" id="KW-0472">Membrane</keyword>
<dbReference type="SUPFAM" id="SSF81606">
    <property type="entry name" value="PP2C-like"/>
    <property type="match status" value="1"/>
</dbReference>